<reference evidence="3" key="1">
    <citation type="journal article" date="2021" name="Nat. Commun.">
        <title>Genetic determinants of endophytism in the Arabidopsis root mycobiome.</title>
        <authorList>
            <person name="Mesny F."/>
            <person name="Miyauchi S."/>
            <person name="Thiergart T."/>
            <person name="Pickel B."/>
            <person name="Atanasova L."/>
            <person name="Karlsson M."/>
            <person name="Huettel B."/>
            <person name="Barry K.W."/>
            <person name="Haridas S."/>
            <person name="Chen C."/>
            <person name="Bauer D."/>
            <person name="Andreopoulos W."/>
            <person name="Pangilinan J."/>
            <person name="LaButti K."/>
            <person name="Riley R."/>
            <person name="Lipzen A."/>
            <person name="Clum A."/>
            <person name="Drula E."/>
            <person name="Henrissat B."/>
            <person name="Kohler A."/>
            <person name="Grigoriev I.V."/>
            <person name="Martin F.M."/>
            <person name="Hacquard S."/>
        </authorList>
    </citation>
    <scope>NUCLEOTIDE SEQUENCE</scope>
    <source>
        <strain evidence="3">MPI-CAGE-CH-0243</strain>
    </source>
</reference>
<gene>
    <name evidence="3" type="ORF">B0J11DRAFT_73487</name>
</gene>
<keyword evidence="1" id="KW-0732">Signal</keyword>
<evidence type="ECO:0000256" key="1">
    <source>
        <dbReference type="SAM" id="SignalP"/>
    </source>
</evidence>
<dbReference type="GO" id="GO:0016787">
    <property type="term" value="F:hydrolase activity"/>
    <property type="evidence" value="ECO:0007669"/>
    <property type="project" value="UniProtKB-KW"/>
</dbReference>
<comment type="caution">
    <text evidence="3">The sequence shown here is derived from an EMBL/GenBank/DDBJ whole genome shotgun (WGS) entry which is preliminary data.</text>
</comment>
<accession>A0A9P9DK27</accession>
<protein>
    <submittedName>
        <fullName evidence="3">Dienelactone hydrolase</fullName>
    </submittedName>
</protein>
<dbReference type="EMBL" id="JAGMWT010000011">
    <property type="protein sequence ID" value="KAH7120011.1"/>
    <property type="molecule type" value="Genomic_DNA"/>
</dbReference>
<feature type="chain" id="PRO_5040325745" evidence="1">
    <location>
        <begin position="21"/>
        <end position="262"/>
    </location>
</feature>
<dbReference type="Gene3D" id="3.40.50.1820">
    <property type="entry name" value="alpha/beta hydrolase"/>
    <property type="match status" value="1"/>
</dbReference>
<organism evidence="3 4">
    <name type="scientific">Dendryphion nanum</name>
    <dbReference type="NCBI Taxonomy" id="256645"/>
    <lineage>
        <taxon>Eukaryota</taxon>
        <taxon>Fungi</taxon>
        <taxon>Dikarya</taxon>
        <taxon>Ascomycota</taxon>
        <taxon>Pezizomycotina</taxon>
        <taxon>Dothideomycetes</taxon>
        <taxon>Pleosporomycetidae</taxon>
        <taxon>Pleosporales</taxon>
        <taxon>Torulaceae</taxon>
        <taxon>Dendryphion</taxon>
    </lineage>
</organism>
<dbReference type="AlphaFoldDB" id="A0A9P9DK27"/>
<feature type="signal peptide" evidence="1">
    <location>
        <begin position="1"/>
        <end position="20"/>
    </location>
</feature>
<evidence type="ECO:0000313" key="4">
    <source>
        <dbReference type="Proteomes" id="UP000700596"/>
    </source>
</evidence>
<dbReference type="Proteomes" id="UP000700596">
    <property type="component" value="Unassembled WGS sequence"/>
</dbReference>
<dbReference type="InterPro" id="IPR002925">
    <property type="entry name" value="Dienelactn_hydro"/>
</dbReference>
<name>A0A9P9DK27_9PLEO</name>
<dbReference type="SUPFAM" id="SSF53474">
    <property type="entry name" value="alpha/beta-Hydrolases"/>
    <property type="match status" value="1"/>
</dbReference>
<dbReference type="PANTHER" id="PTHR17630:SF44">
    <property type="entry name" value="PROTEIN AIM2"/>
    <property type="match status" value="1"/>
</dbReference>
<keyword evidence="4" id="KW-1185">Reference proteome</keyword>
<evidence type="ECO:0000313" key="3">
    <source>
        <dbReference type="EMBL" id="KAH7120011.1"/>
    </source>
</evidence>
<keyword evidence="3" id="KW-0378">Hydrolase</keyword>
<evidence type="ECO:0000259" key="2">
    <source>
        <dbReference type="Pfam" id="PF01738"/>
    </source>
</evidence>
<dbReference type="PANTHER" id="PTHR17630">
    <property type="entry name" value="DIENELACTONE HYDROLASE"/>
    <property type="match status" value="1"/>
</dbReference>
<dbReference type="PROSITE" id="PS51257">
    <property type="entry name" value="PROKAR_LIPOPROTEIN"/>
    <property type="match status" value="1"/>
</dbReference>
<proteinExistence type="predicted"/>
<sequence length="262" mass="28158">MSSLMKQVTVLGLAVGATLGACAYVPLGVSHTGSPVGRVLNVSNVQTYISYPPGGAVGSKAILIATDIYGLPGLQNRLVADSIARANYTVVLPDLFRGDAVPFNSAGGPAYNLTEWRARHPQAAIDAIINSTLKYIRNELNVTRVGGAGYCFGGKQVPRWLAAGKGIDVGFIAHPTDLLESEIEAIAGPISIAAGELDATFNATARRIAEDILERKNLTFETSLYADAPHAFALRVDVNNRRQKYAKEASYFQAVQWFDYWL</sequence>
<feature type="domain" description="Dienelactone hydrolase" evidence="2">
    <location>
        <begin position="49"/>
        <end position="259"/>
    </location>
</feature>
<dbReference type="OrthoDB" id="17560at2759"/>
<dbReference type="InterPro" id="IPR029058">
    <property type="entry name" value="AB_hydrolase_fold"/>
</dbReference>
<dbReference type="Pfam" id="PF01738">
    <property type="entry name" value="DLH"/>
    <property type="match status" value="1"/>
</dbReference>